<dbReference type="Pfam" id="PF08240">
    <property type="entry name" value="ADH_N"/>
    <property type="match status" value="1"/>
</dbReference>
<comment type="similarity">
    <text evidence="2">Belongs to the zinc-containing alcohol dehydrogenase family.</text>
</comment>
<dbReference type="SUPFAM" id="SSF50129">
    <property type="entry name" value="GroES-like"/>
    <property type="match status" value="1"/>
</dbReference>
<evidence type="ECO:0000313" key="7">
    <source>
        <dbReference type="EMBL" id="TDZ32994.1"/>
    </source>
</evidence>
<dbReference type="GO" id="GO:0005737">
    <property type="term" value="C:cytoplasm"/>
    <property type="evidence" value="ECO:0007669"/>
    <property type="project" value="TreeGrafter"/>
</dbReference>
<dbReference type="Proteomes" id="UP000295083">
    <property type="component" value="Unassembled WGS sequence"/>
</dbReference>
<evidence type="ECO:0000256" key="1">
    <source>
        <dbReference type="ARBA" id="ARBA00001947"/>
    </source>
</evidence>
<keyword evidence="4" id="KW-0862">Zinc</keyword>
<organism evidence="7 8">
    <name type="scientific">Colletotrichum spinosum</name>
    <dbReference type="NCBI Taxonomy" id="1347390"/>
    <lineage>
        <taxon>Eukaryota</taxon>
        <taxon>Fungi</taxon>
        <taxon>Dikarya</taxon>
        <taxon>Ascomycota</taxon>
        <taxon>Pezizomycotina</taxon>
        <taxon>Sordariomycetes</taxon>
        <taxon>Hypocreomycetidae</taxon>
        <taxon>Glomerellales</taxon>
        <taxon>Glomerellaceae</taxon>
        <taxon>Colletotrichum</taxon>
        <taxon>Colletotrichum orbiculare species complex</taxon>
    </lineage>
</organism>
<keyword evidence="5" id="KW-0560">Oxidoreductase</keyword>
<dbReference type="PANTHER" id="PTHR42940">
    <property type="entry name" value="ALCOHOL DEHYDROGENASE 1-RELATED"/>
    <property type="match status" value="1"/>
</dbReference>
<dbReference type="InterPro" id="IPR036291">
    <property type="entry name" value="NAD(P)-bd_dom_sf"/>
</dbReference>
<dbReference type="GO" id="GO:0004022">
    <property type="term" value="F:alcohol dehydrogenase (NAD+) activity"/>
    <property type="evidence" value="ECO:0007669"/>
    <property type="project" value="TreeGrafter"/>
</dbReference>
<dbReference type="InterPro" id="IPR013149">
    <property type="entry name" value="ADH-like_C"/>
</dbReference>
<keyword evidence="8" id="KW-1185">Reference proteome</keyword>
<feature type="domain" description="Enoyl reductase (ER)" evidence="6">
    <location>
        <begin position="15"/>
        <end position="363"/>
    </location>
</feature>
<dbReference type="SMART" id="SM00829">
    <property type="entry name" value="PKS_ER"/>
    <property type="match status" value="1"/>
</dbReference>
<dbReference type="EMBL" id="QAPG01000070">
    <property type="protein sequence ID" value="TDZ32994.1"/>
    <property type="molecule type" value="Genomic_DNA"/>
</dbReference>
<accession>A0A4R8QAY9</accession>
<sequence>MGGTADQLPKHMRAATIKDFNKGYEVKDIEVPTKLSPNDVLVKIRAAGYCHTDLQVQEGVYASAGAHKGLVGSHEPVGEIAKLGKEAEQKGWKVGDRVGSINTYGCCGRCNSCNQGKQLCDNLSGMLGLTVDGGFSQYMKADANVIAKVPESIPWAEAAPLFCAGATVYGALVAAEPKRDQWIAMVGVGGLGHLGVQYAKAMGLKVIAIDNRQEGIDVANNVPSHLKPDRTYVIDSEEAQNKVAEELQTSFYDTNPGVDRVVINTEARHLVKFAQQFLRKGGVLVDVGLPADGPFEVDAFALNFKEQTVRGALICTPERSREMIELHAKNKCSTYIEKTYSVDQANEMAEHYLSKNLKGRLCMVF</sequence>
<dbReference type="InterPro" id="IPR011032">
    <property type="entry name" value="GroES-like_sf"/>
</dbReference>
<dbReference type="PANTHER" id="PTHR42940:SF8">
    <property type="entry name" value="VACUOLAR PROTEIN SORTING-ASSOCIATED PROTEIN 11"/>
    <property type="match status" value="1"/>
</dbReference>
<comment type="caution">
    <text evidence="7">The sequence shown here is derived from an EMBL/GenBank/DDBJ whole genome shotgun (WGS) entry which is preliminary data.</text>
</comment>
<dbReference type="InterPro" id="IPR020843">
    <property type="entry name" value="ER"/>
</dbReference>
<dbReference type="InterPro" id="IPR013154">
    <property type="entry name" value="ADH-like_N"/>
</dbReference>
<evidence type="ECO:0000256" key="5">
    <source>
        <dbReference type="ARBA" id="ARBA00023002"/>
    </source>
</evidence>
<protein>
    <submittedName>
        <fullName evidence="7">Alcohol dehydrogenase</fullName>
    </submittedName>
</protein>
<comment type="cofactor">
    <cofactor evidence="1">
        <name>Zn(2+)</name>
        <dbReference type="ChEBI" id="CHEBI:29105"/>
    </cofactor>
</comment>
<evidence type="ECO:0000256" key="3">
    <source>
        <dbReference type="ARBA" id="ARBA00022723"/>
    </source>
</evidence>
<reference evidence="7 8" key="1">
    <citation type="submission" date="2018-11" db="EMBL/GenBank/DDBJ databases">
        <title>Genome sequence and assembly of Colletotrichum spinosum.</title>
        <authorList>
            <person name="Gan P."/>
            <person name="Shirasu K."/>
        </authorList>
    </citation>
    <scope>NUCLEOTIDE SEQUENCE [LARGE SCALE GENOMIC DNA]</scope>
    <source>
        <strain evidence="7 8">CBS 515.97</strain>
    </source>
</reference>
<dbReference type="Pfam" id="PF00107">
    <property type="entry name" value="ADH_zinc_N"/>
    <property type="match status" value="1"/>
</dbReference>
<dbReference type="SUPFAM" id="SSF51735">
    <property type="entry name" value="NAD(P)-binding Rossmann-fold domains"/>
    <property type="match status" value="1"/>
</dbReference>
<keyword evidence="3" id="KW-0479">Metal-binding</keyword>
<proteinExistence type="inferred from homology"/>
<dbReference type="AlphaFoldDB" id="A0A4R8QAY9"/>
<evidence type="ECO:0000256" key="2">
    <source>
        <dbReference type="ARBA" id="ARBA00008072"/>
    </source>
</evidence>
<evidence type="ECO:0000313" key="8">
    <source>
        <dbReference type="Proteomes" id="UP000295083"/>
    </source>
</evidence>
<dbReference type="Gene3D" id="3.40.50.720">
    <property type="entry name" value="NAD(P)-binding Rossmann-like Domain"/>
    <property type="match status" value="1"/>
</dbReference>
<dbReference type="GO" id="GO:0046872">
    <property type="term" value="F:metal ion binding"/>
    <property type="evidence" value="ECO:0007669"/>
    <property type="project" value="UniProtKB-KW"/>
</dbReference>
<name>A0A4R8QAY9_9PEZI</name>
<evidence type="ECO:0000256" key="4">
    <source>
        <dbReference type="ARBA" id="ARBA00022833"/>
    </source>
</evidence>
<evidence type="ECO:0000259" key="6">
    <source>
        <dbReference type="SMART" id="SM00829"/>
    </source>
</evidence>
<gene>
    <name evidence="7" type="primary">adh-2</name>
    <name evidence="7" type="ORF">C8035_v006241</name>
</gene>
<dbReference type="Gene3D" id="3.90.180.10">
    <property type="entry name" value="Medium-chain alcohol dehydrogenases, catalytic domain"/>
    <property type="match status" value="1"/>
</dbReference>